<dbReference type="GO" id="GO:0106300">
    <property type="term" value="P:protein-DNA covalent cross-linking repair"/>
    <property type="evidence" value="ECO:0007669"/>
    <property type="project" value="TreeGrafter"/>
</dbReference>
<dbReference type="InParanoid" id="A0A6P6XQL6"/>
<dbReference type="OMA" id="GPYKECG"/>
<organism evidence="1 2">
    <name type="scientific">Dermatophagoides pteronyssinus</name>
    <name type="common">European house dust mite</name>
    <dbReference type="NCBI Taxonomy" id="6956"/>
    <lineage>
        <taxon>Eukaryota</taxon>
        <taxon>Metazoa</taxon>
        <taxon>Ecdysozoa</taxon>
        <taxon>Arthropoda</taxon>
        <taxon>Chelicerata</taxon>
        <taxon>Arachnida</taxon>
        <taxon>Acari</taxon>
        <taxon>Acariformes</taxon>
        <taxon>Sarcoptiformes</taxon>
        <taxon>Astigmata</taxon>
        <taxon>Psoroptidia</taxon>
        <taxon>Analgoidea</taxon>
        <taxon>Pyroglyphidae</taxon>
        <taxon>Dermatophagoidinae</taxon>
        <taxon>Dermatophagoides</taxon>
    </lineage>
</organism>
<dbReference type="GO" id="GO:0005789">
    <property type="term" value="C:endoplasmic reticulum membrane"/>
    <property type="evidence" value="ECO:0007669"/>
    <property type="project" value="TreeGrafter"/>
</dbReference>
<accession>A0A6P6XQL6</accession>
<dbReference type="GO" id="GO:0000421">
    <property type="term" value="C:autophagosome membrane"/>
    <property type="evidence" value="ECO:0007669"/>
    <property type="project" value="TreeGrafter"/>
</dbReference>
<reference evidence="2" key="1">
    <citation type="submission" date="2025-08" db="UniProtKB">
        <authorList>
            <consortium name="RefSeq"/>
        </authorList>
    </citation>
    <scope>IDENTIFICATION</scope>
    <source>
        <strain evidence="2">Airmid</strain>
    </source>
</reference>
<dbReference type="OrthoDB" id="2140079at2759"/>
<keyword evidence="1" id="KW-1185">Reference proteome</keyword>
<dbReference type="PANTHER" id="PTHR15949">
    <property type="entry name" value="TESTIS-EXPRESSED PROTEIN 264"/>
    <property type="match status" value="1"/>
</dbReference>
<protein>
    <submittedName>
        <fullName evidence="2">Testis-expressed protein 264-like</fullName>
    </submittedName>
</protein>
<dbReference type="KEGG" id="dpte:113788909"/>
<proteinExistence type="predicted"/>
<dbReference type="RefSeq" id="XP_027194174.1">
    <property type="nucleotide sequence ID" value="XM_027338373.1"/>
</dbReference>
<dbReference type="PANTHER" id="PTHR15949:SF3">
    <property type="entry name" value="TESTIS-EXPRESSED PROTEIN 264"/>
    <property type="match status" value="1"/>
</dbReference>
<dbReference type="GO" id="GO:0005634">
    <property type="term" value="C:nucleus"/>
    <property type="evidence" value="ECO:0007669"/>
    <property type="project" value="TreeGrafter"/>
</dbReference>
<evidence type="ECO:0000313" key="2">
    <source>
        <dbReference type="RefSeq" id="XP_027194174.1"/>
    </source>
</evidence>
<name>A0A6P6XQL6_DERPT</name>
<gene>
    <name evidence="2" type="primary">LOC113788909</name>
</gene>
<dbReference type="AlphaFoldDB" id="A0A6P6XQL6"/>
<sequence length="276" mass="31609">MLLLIIAIALLSLILILTILFALNYFGLFDTINVSSGQSPYKYGNCSIVYRIDYGKYSDSSSLFTEICSIFPMDFRSKYSTFGIYLERDRLNEIDRRKFINAERYDSCEYIFMIGAIISDDSIIKHPIIKSMLMEKGYRFAQLPEQVDPVVYVKFPYRGIMSVVIGSRRVYSSIESYIQENRLTAYPKIEIYDGDNIHYILPLSKQNDFINLISMKLAEQQKSQLSSSSSSPSPQSSPKESDNEEVIDKEEEIIGEDSSQESNGERNSDSSYELVD</sequence>
<dbReference type="GO" id="GO:0005657">
    <property type="term" value="C:replication fork"/>
    <property type="evidence" value="ECO:0007669"/>
    <property type="project" value="TreeGrafter"/>
</dbReference>
<evidence type="ECO:0000313" key="1">
    <source>
        <dbReference type="Proteomes" id="UP000515146"/>
    </source>
</evidence>
<dbReference type="Proteomes" id="UP000515146">
    <property type="component" value="Unplaced"/>
</dbReference>
<dbReference type="GO" id="GO:0061709">
    <property type="term" value="P:reticulophagy"/>
    <property type="evidence" value="ECO:0007669"/>
    <property type="project" value="TreeGrafter"/>
</dbReference>